<accession>A0ABM8LXE7</accession>
<evidence type="ECO:0000259" key="2">
    <source>
        <dbReference type="Pfam" id="PF05229"/>
    </source>
</evidence>
<keyword evidence="4" id="KW-1185">Reference proteome</keyword>
<feature type="chain" id="PRO_5046178521" description="Spore coat protein U/FanG domain-containing protein" evidence="1">
    <location>
        <begin position="28"/>
        <end position="178"/>
    </location>
</feature>
<keyword evidence="1" id="KW-0732">Signal</keyword>
<dbReference type="Pfam" id="PF05229">
    <property type="entry name" value="SCPU"/>
    <property type="match status" value="1"/>
</dbReference>
<dbReference type="PANTHER" id="PTHR37089">
    <property type="entry name" value="PROTEIN U-RELATED"/>
    <property type="match status" value="1"/>
</dbReference>
<dbReference type="EMBL" id="CADILJ010000034">
    <property type="protein sequence ID" value="CAB3951918.1"/>
    <property type="molecule type" value="Genomic_DNA"/>
</dbReference>
<dbReference type="InterPro" id="IPR053167">
    <property type="entry name" value="Spore_coat_component"/>
</dbReference>
<feature type="domain" description="Spore coat protein U/FanG" evidence="2">
    <location>
        <begin position="36"/>
        <end position="175"/>
    </location>
</feature>
<reference evidence="3 4" key="1">
    <citation type="submission" date="2020-04" db="EMBL/GenBank/DDBJ databases">
        <authorList>
            <person name="De Canck E."/>
        </authorList>
    </citation>
    <scope>NUCLEOTIDE SEQUENCE [LARGE SCALE GENOMIC DNA]</scope>
    <source>
        <strain evidence="3 4">LMG 7053</strain>
    </source>
</reference>
<organism evidence="3 4">
    <name type="scientific">Achromobacter ruhlandii</name>
    <dbReference type="NCBI Taxonomy" id="72557"/>
    <lineage>
        <taxon>Bacteria</taxon>
        <taxon>Pseudomonadati</taxon>
        <taxon>Pseudomonadota</taxon>
        <taxon>Betaproteobacteria</taxon>
        <taxon>Burkholderiales</taxon>
        <taxon>Alcaligenaceae</taxon>
        <taxon>Achromobacter</taxon>
    </lineage>
</organism>
<name>A0ABM8LXE7_9BURK</name>
<evidence type="ECO:0000313" key="3">
    <source>
        <dbReference type="EMBL" id="CAB3951918.1"/>
    </source>
</evidence>
<protein>
    <recommendedName>
        <fullName evidence="2">Spore coat protein U/FanG domain-containing protein</fullName>
    </recommendedName>
</protein>
<gene>
    <name evidence="3" type="ORF">LMG7053_03640</name>
</gene>
<evidence type="ECO:0000313" key="4">
    <source>
        <dbReference type="Proteomes" id="UP000494161"/>
    </source>
</evidence>
<evidence type="ECO:0000256" key="1">
    <source>
        <dbReference type="SAM" id="SignalP"/>
    </source>
</evidence>
<feature type="signal peptide" evidence="1">
    <location>
        <begin position="1"/>
        <end position="27"/>
    </location>
</feature>
<dbReference type="Proteomes" id="UP000494161">
    <property type="component" value="Unassembled WGS sequence"/>
</dbReference>
<sequence>MRVPVIAMLRRILFSLCCLALADGAHAQTFSQSGSATLGVRVVIATLCSVGATSTGTATASFGKLDFGSHPSLASRLTGQRGADIRVQCATGVPYRVVLGAGENDTGTQRRLKGPGGAFVPYALFGDASLSQPLTASAPVTRLGTGAEETIPVYAAINPQATPAGGLYRDTVKVTIQW</sequence>
<proteinExistence type="predicted"/>
<dbReference type="InterPro" id="IPR007893">
    <property type="entry name" value="Spore_coat_U/FanG"/>
</dbReference>
<comment type="caution">
    <text evidence="3">The sequence shown here is derived from an EMBL/GenBank/DDBJ whole genome shotgun (WGS) entry which is preliminary data.</text>
</comment>
<dbReference type="SMART" id="SM00972">
    <property type="entry name" value="SCPU"/>
    <property type="match status" value="1"/>
</dbReference>